<evidence type="ECO:0000313" key="4">
    <source>
        <dbReference type="Proteomes" id="UP000184363"/>
    </source>
</evidence>
<dbReference type="EMBL" id="FRAP01000018">
    <property type="protein sequence ID" value="SHL11018.1"/>
    <property type="molecule type" value="Genomic_DNA"/>
</dbReference>
<dbReference type="InterPro" id="IPR011576">
    <property type="entry name" value="Pyridox_Oxase_N"/>
</dbReference>
<dbReference type="InterPro" id="IPR024031">
    <property type="entry name" value="MSMEG_5819/OxyR"/>
</dbReference>
<dbReference type="InterPro" id="IPR052019">
    <property type="entry name" value="F420H2_bilvrd_red/Heme_oxyg"/>
</dbReference>
<dbReference type="PANTHER" id="PTHR35176">
    <property type="entry name" value="HEME OXYGENASE HI_0854-RELATED"/>
    <property type="match status" value="1"/>
</dbReference>
<dbReference type="SUPFAM" id="SSF50475">
    <property type="entry name" value="FMN-binding split barrel"/>
    <property type="match status" value="1"/>
</dbReference>
<dbReference type="Pfam" id="PF01243">
    <property type="entry name" value="PNPOx_N"/>
    <property type="match status" value="1"/>
</dbReference>
<dbReference type="GO" id="GO:0070967">
    <property type="term" value="F:coenzyme F420 binding"/>
    <property type="evidence" value="ECO:0007669"/>
    <property type="project" value="TreeGrafter"/>
</dbReference>
<dbReference type="GO" id="GO:0016627">
    <property type="term" value="F:oxidoreductase activity, acting on the CH-CH group of donors"/>
    <property type="evidence" value="ECO:0007669"/>
    <property type="project" value="TreeGrafter"/>
</dbReference>
<dbReference type="GO" id="GO:0005829">
    <property type="term" value="C:cytosol"/>
    <property type="evidence" value="ECO:0007669"/>
    <property type="project" value="TreeGrafter"/>
</dbReference>
<keyword evidence="4" id="KW-1185">Reference proteome</keyword>
<dbReference type="Proteomes" id="UP000184363">
    <property type="component" value="Unassembled WGS sequence"/>
</dbReference>
<dbReference type="AlphaFoldDB" id="A0A1M6XYW3"/>
<name>A0A1M6XYW3_PSETH</name>
<dbReference type="STRING" id="1848.SAMN05443637_11881"/>
<reference evidence="3 4" key="1">
    <citation type="submission" date="2016-11" db="EMBL/GenBank/DDBJ databases">
        <authorList>
            <person name="Jaros S."/>
            <person name="Januszkiewicz K."/>
            <person name="Wedrychowicz H."/>
        </authorList>
    </citation>
    <scope>NUCLEOTIDE SEQUENCE [LARGE SCALE GENOMIC DNA]</scope>
    <source>
        <strain evidence="3 4">DSM 43832</strain>
    </source>
</reference>
<proteinExistence type="predicted"/>
<protein>
    <submittedName>
        <fullName evidence="3">Pyridoxamine 5'-phosphate oxidase family protein</fullName>
    </submittedName>
</protein>
<organism evidence="3 4">
    <name type="scientific">Pseudonocardia thermophila</name>
    <dbReference type="NCBI Taxonomy" id="1848"/>
    <lineage>
        <taxon>Bacteria</taxon>
        <taxon>Bacillati</taxon>
        <taxon>Actinomycetota</taxon>
        <taxon>Actinomycetes</taxon>
        <taxon>Pseudonocardiales</taxon>
        <taxon>Pseudonocardiaceae</taxon>
        <taxon>Pseudonocardia</taxon>
    </lineage>
</organism>
<feature type="domain" description="Pyridoxamine 5'-phosphate oxidase N-terminal" evidence="2">
    <location>
        <begin position="11"/>
        <end position="103"/>
    </location>
</feature>
<evidence type="ECO:0000313" key="3">
    <source>
        <dbReference type="EMBL" id="SHL11018.1"/>
    </source>
</evidence>
<dbReference type="Gene3D" id="2.30.110.10">
    <property type="entry name" value="Electron Transport, Fmn-binding Protein, Chain A"/>
    <property type="match status" value="1"/>
</dbReference>
<sequence>MSMTSSPFTAAELAYLQEQRLARLATIGPDGAPQVRPVAFAVDPVTGAIDIAGRANPKTQKWRNVLRDGRAALVVDDVLPPWRPRSIEVRGTAEVLPDEPGDAIVPGAPPGIIRIRPTKVLAFGIEEDGPGTRTVHR</sequence>
<gene>
    <name evidence="3" type="ORF">SAMN05443637_11881</name>
</gene>
<evidence type="ECO:0000259" key="2">
    <source>
        <dbReference type="Pfam" id="PF01243"/>
    </source>
</evidence>
<dbReference type="PANTHER" id="PTHR35176:SF6">
    <property type="entry name" value="HEME OXYGENASE HI_0854-RELATED"/>
    <property type="match status" value="1"/>
</dbReference>
<dbReference type="NCBIfam" id="TIGR04023">
    <property type="entry name" value="PPOX_MSMEG_5819"/>
    <property type="match status" value="1"/>
</dbReference>
<evidence type="ECO:0000256" key="1">
    <source>
        <dbReference type="ARBA" id="ARBA00023002"/>
    </source>
</evidence>
<accession>A0A1M6XYW3</accession>
<dbReference type="OrthoDB" id="3693562at2"/>
<keyword evidence="1" id="KW-0560">Oxidoreductase</keyword>
<dbReference type="InterPro" id="IPR012349">
    <property type="entry name" value="Split_barrel_FMN-bd"/>
</dbReference>